<dbReference type="AlphaFoldDB" id="A0A4C1TWB8"/>
<proteinExistence type="predicted"/>
<dbReference type="EMBL" id="BGZK01000095">
    <property type="protein sequence ID" value="GBP18322.1"/>
    <property type="molecule type" value="Genomic_DNA"/>
</dbReference>
<sequence>MSDADSESSDQEIRKIKRRSSSESSYEDGAAQEDIETLVQGPGGTRIRTKSGIGIRIDIRKVKELFCLA</sequence>
<protein>
    <submittedName>
        <fullName evidence="2">Uncharacterized protein</fullName>
    </submittedName>
</protein>
<accession>A0A4C1TWB8</accession>
<reference evidence="2 3" key="1">
    <citation type="journal article" date="2019" name="Commun. Biol.">
        <title>The bagworm genome reveals a unique fibroin gene that provides high tensile strength.</title>
        <authorList>
            <person name="Kono N."/>
            <person name="Nakamura H."/>
            <person name="Ohtoshi R."/>
            <person name="Tomita M."/>
            <person name="Numata K."/>
            <person name="Arakawa K."/>
        </authorList>
    </citation>
    <scope>NUCLEOTIDE SEQUENCE [LARGE SCALE GENOMIC DNA]</scope>
</reference>
<evidence type="ECO:0000256" key="1">
    <source>
        <dbReference type="SAM" id="MobiDB-lite"/>
    </source>
</evidence>
<evidence type="ECO:0000313" key="3">
    <source>
        <dbReference type="Proteomes" id="UP000299102"/>
    </source>
</evidence>
<keyword evidence="3" id="KW-1185">Reference proteome</keyword>
<gene>
    <name evidence="2" type="ORF">EVAR_9169_1</name>
</gene>
<evidence type="ECO:0000313" key="2">
    <source>
        <dbReference type="EMBL" id="GBP18322.1"/>
    </source>
</evidence>
<comment type="caution">
    <text evidence="2">The sequence shown here is derived from an EMBL/GenBank/DDBJ whole genome shotgun (WGS) entry which is preliminary data.</text>
</comment>
<dbReference type="Proteomes" id="UP000299102">
    <property type="component" value="Unassembled WGS sequence"/>
</dbReference>
<name>A0A4C1TWB8_EUMVA</name>
<feature type="region of interest" description="Disordered" evidence="1">
    <location>
        <begin position="1"/>
        <end position="44"/>
    </location>
</feature>
<feature type="compositionally biased region" description="Acidic residues" evidence="1">
    <location>
        <begin position="1"/>
        <end position="10"/>
    </location>
</feature>
<organism evidence="2 3">
    <name type="scientific">Eumeta variegata</name>
    <name type="common">Bagworm moth</name>
    <name type="synonym">Eumeta japonica</name>
    <dbReference type="NCBI Taxonomy" id="151549"/>
    <lineage>
        <taxon>Eukaryota</taxon>
        <taxon>Metazoa</taxon>
        <taxon>Ecdysozoa</taxon>
        <taxon>Arthropoda</taxon>
        <taxon>Hexapoda</taxon>
        <taxon>Insecta</taxon>
        <taxon>Pterygota</taxon>
        <taxon>Neoptera</taxon>
        <taxon>Endopterygota</taxon>
        <taxon>Lepidoptera</taxon>
        <taxon>Glossata</taxon>
        <taxon>Ditrysia</taxon>
        <taxon>Tineoidea</taxon>
        <taxon>Psychidae</taxon>
        <taxon>Oiketicinae</taxon>
        <taxon>Eumeta</taxon>
    </lineage>
</organism>